<keyword evidence="2 5" id="KW-0560">Oxidoreductase</keyword>
<dbReference type="PANTHER" id="PTHR48075:SF1">
    <property type="entry name" value="LAMBDA-CRYSTALLIN HOMOLOG"/>
    <property type="match status" value="1"/>
</dbReference>
<dbReference type="PANTHER" id="PTHR48075">
    <property type="entry name" value="3-HYDROXYACYL-COA DEHYDROGENASE FAMILY PROTEIN"/>
    <property type="match status" value="1"/>
</dbReference>
<dbReference type="InterPro" id="IPR013328">
    <property type="entry name" value="6PGD_dom2"/>
</dbReference>
<dbReference type="GO" id="GO:0003857">
    <property type="term" value="F:(3S)-3-hydroxyacyl-CoA dehydrogenase (NAD+) activity"/>
    <property type="evidence" value="ECO:0007669"/>
    <property type="project" value="UniProtKB-EC"/>
</dbReference>
<organism evidence="5 6">
    <name type="scientific">Aquincola agrisoli</name>
    <dbReference type="NCBI Taxonomy" id="3119538"/>
    <lineage>
        <taxon>Bacteria</taxon>
        <taxon>Pseudomonadati</taxon>
        <taxon>Pseudomonadota</taxon>
        <taxon>Betaproteobacteria</taxon>
        <taxon>Burkholderiales</taxon>
        <taxon>Sphaerotilaceae</taxon>
        <taxon>Aquincola</taxon>
    </lineage>
</organism>
<dbReference type="InterPro" id="IPR006176">
    <property type="entry name" value="3-OHacyl-CoA_DH_NAD-bd"/>
</dbReference>
<dbReference type="EMBL" id="JAZIBG010000028">
    <property type="protein sequence ID" value="MEF7615328.1"/>
    <property type="molecule type" value="Genomic_DNA"/>
</dbReference>
<evidence type="ECO:0000259" key="3">
    <source>
        <dbReference type="Pfam" id="PF00725"/>
    </source>
</evidence>
<keyword evidence="6" id="KW-1185">Reference proteome</keyword>
<evidence type="ECO:0000256" key="2">
    <source>
        <dbReference type="ARBA" id="ARBA00023002"/>
    </source>
</evidence>
<dbReference type="EC" id="1.1.1.35" evidence="5"/>
<dbReference type="Proteomes" id="UP001336250">
    <property type="component" value="Unassembled WGS sequence"/>
</dbReference>
<dbReference type="GO" id="GO:0050104">
    <property type="term" value="F:L-gulonate 3-dehydrogenase activity"/>
    <property type="evidence" value="ECO:0007669"/>
    <property type="project" value="TreeGrafter"/>
</dbReference>
<dbReference type="Pfam" id="PF00725">
    <property type="entry name" value="3HCDH"/>
    <property type="match status" value="1"/>
</dbReference>
<proteinExistence type="inferred from homology"/>
<evidence type="ECO:0000256" key="1">
    <source>
        <dbReference type="ARBA" id="ARBA00009463"/>
    </source>
</evidence>
<sequence length="310" mass="33403">MKVAVIGTGLIGQAWAIVFARGGCDVALWDGDAAALDRAVALIAGQLDELQAQGLVDDAAALRARLQPCATLEAALAGVAYVQENLPEVLAIKRDIFARLDALAPPGAVLTSSTSSIPASAFTEDLPGRHRCLIAHPVNPPYLVPVVELCGAPWTAADAVQAADALMVRVGQRPVIVKRELEGFILNRLQGALLREAFRLVEQGYVDVDGLDATIRDGLGLRWAFMGPFETIDLNAPGGLADYCGRYGGLYQSIAEEQTSTEPWSPQLVAALDAERRALLPADQLVQRRLWRDKRLMQLARHKREAAQED</sequence>
<dbReference type="AlphaFoldDB" id="A0AAW9Q5R7"/>
<protein>
    <submittedName>
        <fullName evidence="5">3-hydroxyacyl-CoA dehydrogenase</fullName>
        <ecNumber evidence="5">1.1.1.35</ecNumber>
    </submittedName>
</protein>
<dbReference type="GO" id="GO:0006631">
    <property type="term" value="P:fatty acid metabolic process"/>
    <property type="evidence" value="ECO:0007669"/>
    <property type="project" value="InterPro"/>
</dbReference>
<reference evidence="5 6" key="1">
    <citation type="submission" date="2024-02" db="EMBL/GenBank/DDBJ databases">
        <title>Genome sequence of Aquincola sp. MAHUQ-54.</title>
        <authorList>
            <person name="Huq M.A."/>
        </authorList>
    </citation>
    <scope>NUCLEOTIDE SEQUENCE [LARGE SCALE GENOMIC DNA]</scope>
    <source>
        <strain evidence="5 6">MAHUQ-54</strain>
    </source>
</reference>
<comment type="caution">
    <text evidence="5">The sequence shown here is derived from an EMBL/GenBank/DDBJ whole genome shotgun (WGS) entry which is preliminary data.</text>
</comment>
<dbReference type="PROSITE" id="PS00067">
    <property type="entry name" value="3HCDH"/>
    <property type="match status" value="1"/>
</dbReference>
<dbReference type="SUPFAM" id="SSF51735">
    <property type="entry name" value="NAD(P)-binding Rossmann-fold domains"/>
    <property type="match status" value="1"/>
</dbReference>
<evidence type="ECO:0000259" key="4">
    <source>
        <dbReference type="Pfam" id="PF02737"/>
    </source>
</evidence>
<evidence type="ECO:0000313" key="5">
    <source>
        <dbReference type="EMBL" id="MEF7615328.1"/>
    </source>
</evidence>
<dbReference type="InterPro" id="IPR036291">
    <property type="entry name" value="NAD(P)-bd_dom_sf"/>
</dbReference>
<comment type="similarity">
    <text evidence="1">Belongs to the 3-hydroxyacyl-CoA dehydrogenase family.</text>
</comment>
<dbReference type="Gene3D" id="1.10.1040.10">
    <property type="entry name" value="N-(1-d-carboxylethyl)-l-norvaline Dehydrogenase, domain 2"/>
    <property type="match status" value="1"/>
</dbReference>
<dbReference type="NCBIfam" id="NF004783">
    <property type="entry name" value="PRK06129.1"/>
    <property type="match status" value="1"/>
</dbReference>
<feature type="domain" description="3-hydroxyacyl-CoA dehydrogenase C-terminal" evidence="3">
    <location>
        <begin position="183"/>
        <end position="276"/>
    </location>
</feature>
<dbReference type="Gene3D" id="3.40.50.720">
    <property type="entry name" value="NAD(P)-binding Rossmann-like Domain"/>
    <property type="match status" value="1"/>
</dbReference>
<evidence type="ECO:0000313" key="6">
    <source>
        <dbReference type="Proteomes" id="UP001336250"/>
    </source>
</evidence>
<dbReference type="GO" id="GO:0070403">
    <property type="term" value="F:NAD+ binding"/>
    <property type="evidence" value="ECO:0007669"/>
    <property type="project" value="InterPro"/>
</dbReference>
<gene>
    <name evidence="5" type="ORF">V4F39_15525</name>
</gene>
<dbReference type="InterPro" id="IPR006180">
    <property type="entry name" value="3-OHacyl-CoA_DH_CS"/>
</dbReference>
<dbReference type="RefSeq" id="WP_332290505.1">
    <property type="nucleotide sequence ID" value="NZ_JAZIBG010000028.1"/>
</dbReference>
<dbReference type="SUPFAM" id="SSF48179">
    <property type="entry name" value="6-phosphogluconate dehydrogenase C-terminal domain-like"/>
    <property type="match status" value="1"/>
</dbReference>
<name>A0AAW9Q5R7_9BURK</name>
<dbReference type="InterPro" id="IPR006108">
    <property type="entry name" value="3HC_DH_C"/>
</dbReference>
<accession>A0AAW9Q5R7</accession>
<dbReference type="Pfam" id="PF02737">
    <property type="entry name" value="3HCDH_N"/>
    <property type="match status" value="1"/>
</dbReference>
<dbReference type="InterPro" id="IPR008927">
    <property type="entry name" value="6-PGluconate_DH-like_C_sf"/>
</dbReference>
<feature type="domain" description="3-hydroxyacyl-CoA dehydrogenase NAD binding" evidence="4">
    <location>
        <begin position="2"/>
        <end position="178"/>
    </location>
</feature>